<dbReference type="Gene3D" id="1.10.443.10">
    <property type="entry name" value="Intergrase catalytic core"/>
    <property type="match status" value="1"/>
</dbReference>
<dbReference type="EMBL" id="AMRL01000060">
    <property type="protein sequence ID" value="EKE67189.1"/>
    <property type="molecule type" value="Genomic_DNA"/>
</dbReference>
<dbReference type="InterPro" id="IPR010998">
    <property type="entry name" value="Integrase_recombinase_N"/>
</dbReference>
<comment type="caution">
    <text evidence="4">The sequence shown here is derived from an EMBL/GenBank/DDBJ whole genome shotgun (WGS) entry which is preliminary data.</text>
</comment>
<proteinExistence type="predicted"/>
<organism evidence="4 5">
    <name type="scientific">Oceanibaculum indicum P24</name>
    <dbReference type="NCBI Taxonomy" id="1207063"/>
    <lineage>
        <taxon>Bacteria</taxon>
        <taxon>Pseudomonadati</taxon>
        <taxon>Pseudomonadota</taxon>
        <taxon>Alphaproteobacteria</taxon>
        <taxon>Rhodospirillales</taxon>
        <taxon>Oceanibaculaceae</taxon>
        <taxon>Oceanibaculum</taxon>
    </lineage>
</organism>
<dbReference type="InterPro" id="IPR002104">
    <property type="entry name" value="Integrase_catalytic"/>
</dbReference>
<dbReference type="Proteomes" id="UP000006746">
    <property type="component" value="Unassembled WGS sequence"/>
</dbReference>
<dbReference type="GO" id="GO:0006310">
    <property type="term" value="P:DNA recombination"/>
    <property type="evidence" value="ECO:0007669"/>
    <property type="project" value="UniProtKB-KW"/>
</dbReference>
<keyword evidence="5" id="KW-1185">Reference proteome</keyword>
<evidence type="ECO:0000256" key="2">
    <source>
        <dbReference type="ARBA" id="ARBA00023172"/>
    </source>
</evidence>
<dbReference type="STRING" id="1207063.P24_18814"/>
<dbReference type="PROSITE" id="PS51898">
    <property type="entry name" value="TYR_RECOMBINASE"/>
    <property type="match status" value="1"/>
</dbReference>
<accession>K2J9S5</accession>
<dbReference type="SUPFAM" id="SSF56349">
    <property type="entry name" value="DNA breaking-rejoining enzymes"/>
    <property type="match status" value="1"/>
</dbReference>
<evidence type="ECO:0000313" key="5">
    <source>
        <dbReference type="Proteomes" id="UP000006746"/>
    </source>
</evidence>
<name>K2J9S5_9PROT</name>
<dbReference type="GO" id="GO:0003677">
    <property type="term" value="F:DNA binding"/>
    <property type="evidence" value="ECO:0007669"/>
    <property type="project" value="UniProtKB-KW"/>
</dbReference>
<protein>
    <submittedName>
        <fullName evidence="4">Site-specific integrase/recombinase</fullName>
    </submittedName>
</protein>
<dbReference type="GO" id="GO:0015074">
    <property type="term" value="P:DNA integration"/>
    <property type="evidence" value="ECO:0007669"/>
    <property type="project" value="InterPro"/>
</dbReference>
<gene>
    <name evidence="4" type="ORF">P24_18814</name>
</gene>
<dbReference type="Pfam" id="PF00589">
    <property type="entry name" value="Phage_integrase"/>
    <property type="match status" value="1"/>
</dbReference>
<dbReference type="eggNOG" id="COG0582">
    <property type="taxonomic scope" value="Bacteria"/>
</dbReference>
<dbReference type="InterPro" id="IPR013762">
    <property type="entry name" value="Integrase-like_cat_sf"/>
</dbReference>
<keyword evidence="1" id="KW-0238">DNA-binding</keyword>
<dbReference type="RefSeq" id="WP_008946358.1">
    <property type="nucleotide sequence ID" value="NZ_AMRL01000060.1"/>
</dbReference>
<reference evidence="4 5" key="1">
    <citation type="journal article" date="2012" name="J. Bacteriol.">
        <title>Genome Sequence of Oceanibaculum indicum Type Strain P24.</title>
        <authorList>
            <person name="Lai Q."/>
            <person name="Shao Z."/>
        </authorList>
    </citation>
    <scope>NUCLEOTIDE SEQUENCE [LARGE SCALE GENOMIC DNA]</scope>
    <source>
        <strain evidence="4 5">P24</strain>
    </source>
</reference>
<dbReference type="Gene3D" id="1.10.150.130">
    <property type="match status" value="1"/>
</dbReference>
<keyword evidence="2" id="KW-0233">DNA recombination</keyword>
<evidence type="ECO:0000259" key="3">
    <source>
        <dbReference type="PROSITE" id="PS51898"/>
    </source>
</evidence>
<feature type="domain" description="Tyr recombinase" evidence="3">
    <location>
        <begin position="166"/>
        <end position="347"/>
    </location>
</feature>
<evidence type="ECO:0000256" key="1">
    <source>
        <dbReference type="ARBA" id="ARBA00023125"/>
    </source>
</evidence>
<dbReference type="AlphaFoldDB" id="K2J9S5"/>
<dbReference type="InterPro" id="IPR011010">
    <property type="entry name" value="DNA_brk_join_enz"/>
</dbReference>
<sequence length="367" mass="42105">MPGVNKVRRSLATGETVTYFYHRATGQRLDGQPGTVEFQRSWAQAEARLHSPIAPARAMPAFEELARSFRLSPEYRRLAEKTRRQWDIMLQEMTVRFGWVRWDDLNRRAIRAEFFDWRDEMADTPRKADVCIASLSRLLNWAMDRGRIEANHAARIPNLVGASHNRAGKVITPQHESALRQVCNDDLWEAYQLALYTTLRRGDLMALRWTMLRDGWLMITPSKTAHSTAIKVQLPVFALPPLQDLLAGLSRCTDHILTTRNAHPWAAENLNRQWQQAKRAAAETEEGRDLDWDIHWHDIRGTGLSRLWQAGCTDAEVAMISGHAIGGRSMLRNYASRDRELAVNAYRKLWAWISKAEGDKVVALRFA</sequence>
<evidence type="ECO:0000313" key="4">
    <source>
        <dbReference type="EMBL" id="EKE67189.1"/>
    </source>
</evidence>